<protein>
    <submittedName>
        <fullName evidence="1">Uncharacterized protein</fullName>
    </submittedName>
</protein>
<accession>A0A6M8HQM4</accession>
<proteinExistence type="predicted"/>
<sequence>MCGIATRRPDQMEIAGGISFLVAAHTAMVLAVVQCAQATVGHDQSFIDGGFLHDIDEDRSFGLGAGAGIAQNSPQLRVFVSLQRSFELF</sequence>
<reference evidence="1 2" key="1">
    <citation type="journal article" date="2014" name="World J. Microbiol. Biotechnol.">
        <title>Biodiversity and physiological characteristics of Antarctic and Arctic lichens-associated bacteria.</title>
        <authorList>
            <person name="Lee Y.M."/>
            <person name="Kim E.H."/>
            <person name="Lee H.K."/>
            <person name="Hong S.G."/>
        </authorList>
    </citation>
    <scope>NUCLEOTIDE SEQUENCE [LARGE SCALE GENOMIC DNA]</scope>
    <source>
        <strain evidence="1 2">PAMC 26569</strain>
    </source>
</reference>
<organism evidence="1 2">
    <name type="scientific">Lichenicola cladoniae</name>
    <dbReference type="NCBI Taxonomy" id="1484109"/>
    <lineage>
        <taxon>Bacteria</taxon>
        <taxon>Pseudomonadati</taxon>
        <taxon>Pseudomonadota</taxon>
        <taxon>Alphaproteobacteria</taxon>
        <taxon>Acetobacterales</taxon>
        <taxon>Acetobacteraceae</taxon>
        <taxon>Lichenicola</taxon>
    </lineage>
</organism>
<dbReference type="RefSeq" id="WP_171836350.1">
    <property type="nucleotide sequence ID" value="NZ_CP053708.1"/>
</dbReference>
<evidence type="ECO:0000313" key="2">
    <source>
        <dbReference type="Proteomes" id="UP000500767"/>
    </source>
</evidence>
<evidence type="ECO:0000313" key="1">
    <source>
        <dbReference type="EMBL" id="QKE90769.1"/>
    </source>
</evidence>
<keyword evidence="2" id="KW-1185">Reference proteome</keyword>
<dbReference type="EMBL" id="CP053708">
    <property type="protein sequence ID" value="QKE90769.1"/>
    <property type="molecule type" value="Genomic_DNA"/>
</dbReference>
<dbReference type="Proteomes" id="UP000500767">
    <property type="component" value="Chromosome"/>
</dbReference>
<gene>
    <name evidence="1" type="ORF">HN018_12590</name>
</gene>
<name>A0A6M8HQM4_9PROT</name>
<dbReference type="AlphaFoldDB" id="A0A6M8HQM4"/>
<dbReference type="KEGG" id="lck:HN018_12590"/>